<dbReference type="InterPro" id="IPR013424">
    <property type="entry name" value="Ice-binding_C"/>
</dbReference>
<keyword evidence="3" id="KW-1185">Reference proteome</keyword>
<dbReference type="AlphaFoldDB" id="A0A7X0H747"/>
<proteinExistence type="predicted"/>
<comment type="caution">
    <text evidence="2">The sequence shown here is derived from an EMBL/GenBank/DDBJ whole genome shotgun (WGS) entry which is preliminary data.</text>
</comment>
<protein>
    <recommendedName>
        <fullName evidence="1">Ice-binding protein C-terminal domain-containing protein</fullName>
    </recommendedName>
</protein>
<dbReference type="Proteomes" id="UP000541810">
    <property type="component" value="Unassembled WGS sequence"/>
</dbReference>
<dbReference type="Pfam" id="PF07589">
    <property type="entry name" value="PEP-CTERM"/>
    <property type="match status" value="1"/>
</dbReference>
<organism evidence="2 3">
    <name type="scientific">Algisphaera agarilytica</name>
    <dbReference type="NCBI Taxonomy" id="1385975"/>
    <lineage>
        <taxon>Bacteria</taxon>
        <taxon>Pseudomonadati</taxon>
        <taxon>Planctomycetota</taxon>
        <taxon>Phycisphaerae</taxon>
        <taxon>Phycisphaerales</taxon>
        <taxon>Phycisphaeraceae</taxon>
        <taxon>Algisphaera</taxon>
    </lineage>
</organism>
<sequence length="249" mass="25427">MAGAFPIVAGNVTLDAQDRETSVLIQARTGPADNVDVTNAAPGFGLFDDTIDEGLVIGDPPPQVSNAFAAQTSSQGVDGPDFVFDAAGNVSYDSVETFTLTFADSEYAVTFTVDMSTNYSLTGTGTYIDGAGGAGGYRVALLKGTETFSPDPMDTVFTSFGFADQGPDFDGLVEVVPFADAGTLDPGTYTIVGDAGVSGGINAGNPVTGSYDFELRLFDTVPEPTTGLVLAGLVVAMAGRRRGALVGAV</sequence>
<dbReference type="EMBL" id="JACHGY010000001">
    <property type="protein sequence ID" value="MBB6430512.1"/>
    <property type="molecule type" value="Genomic_DNA"/>
</dbReference>
<name>A0A7X0H747_9BACT</name>
<feature type="domain" description="Ice-binding protein C-terminal" evidence="1">
    <location>
        <begin position="220"/>
        <end position="242"/>
    </location>
</feature>
<gene>
    <name evidence="2" type="ORF">HNQ40_002318</name>
</gene>
<evidence type="ECO:0000313" key="2">
    <source>
        <dbReference type="EMBL" id="MBB6430512.1"/>
    </source>
</evidence>
<evidence type="ECO:0000313" key="3">
    <source>
        <dbReference type="Proteomes" id="UP000541810"/>
    </source>
</evidence>
<dbReference type="RefSeq" id="WP_184678024.1">
    <property type="nucleotide sequence ID" value="NZ_JACHGY010000001.1"/>
</dbReference>
<accession>A0A7X0H747</accession>
<evidence type="ECO:0000259" key="1">
    <source>
        <dbReference type="Pfam" id="PF07589"/>
    </source>
</evidence>
<reference evidence="2 3" key="1">
    <citation type="submission" date="2020-08" db="EMBL/GenBank/DDBJ databases">
        <title>Genomic Encyclopedia of Type Strains, Phase IV (KMG-IV): sequencing the most valuable type-strain genomes for metagenomic binning, comparative biology and taxonomic classification.</title>
        <authorList>
            <person name="Goeker M."/>
        </authorList>
    </citation>
    <scope>NUCLEOTIDE SEQUENCE [LARGE SCALE GENOMIC DNA]</scope>
    <source>
        <strain evidence="2 3">DSM 103725</strain>
    </source>
</reference>